<reference evidence="11 12" key="1">
    <citation type="submission" date="2023-11" db="EMBL/GenBank/DDBJ databases">
        <authorList>
            <person name="Hedman E."/>
            <person name="Englund M."/>
            <person name="Stromberg M."/>
            <person name="Nyberg Akerstrom W."/>
            <person name="Nylinder S."/>
            <person name="Jareborg N."/>
            <person name="Kallberg Y."/>
            <person name="Kronander E."/>
        </authorList>
    </citation>
    <scope>NUCLEOTIDE SEQUENCE [LARGE SCALE GENOMIC DNA]</scope>
</reference>
<dbReference type="GO" id="GO:0102389">
    <property type="term" value="F:polyprenol reductase activity"/>
    <property type="evidence" value="ECO:0007669"/>
    <property type="project" value="UniProtKB-UniRule"/>
</dbReference>
<evidence type="ECO:0000256" key="4">
    <source>
        <dbReference type="ARBA" id="ARBA00022989"/>
    </source>
</evidence>
<dbReference type="PANTHER" id="PTHR14624:SF0">
    <property type="entry name" value="POLYPRENOL REDUCTASE"/>
    <property type="match status" value="1"/>
</dbReference>
<comment type="similarity">
    <text evidence="6 9">Belongs to the steroid 5-alpha reductase family. Polyprenal reductase subfamily.</text>
</comment>
<feature type="transmembrane region" description="Helical" evidence="9">
    <location>
        <begin position="249"/>
        <end position="271"/>
    </location>
</feature>
<protein>
    <recommendedName>
        <fullName evidence="7 9">Polyprenal reductase</fullName>
        <ecNumber evidence="2 9">1.3.1.94</ecNumber>
    </recommendedName>
</protein>
<comment type="pathway">
    <text evidence="9">Protein modification; protein glycosylation.</text>
</comment>
<keyword evidence="5 9" id="KW-0472">Membrane</keyword>
<feature type="transmembrane region" description="Helical" evidence="9">
    <location>
        <begin position="108"/>
        <end position="127"/>
    </location>
</feature>
<dbReference type="Proteomes" id="UP001314205">
    <property type="component" value="Unassembled WGS sequence"/>
</dbReference>
<feature type="transmembrane region" description="Helical" evidence="9">
    <location>
        <begin position="66"/>
        <end position="88"/>
    </location>
</feature>
<evidence type="ECO:0000256" key="9">
    <source>
        <dbReference type="RuleBase" id="RU367081"/>
    </source>
</evidence>
<proteinExistence type="inferred from homology"/>
<dbReference type="GO" id="GO:0005789">
    <property type="term" value="C:endoplasmic reticulum membrane"/>
    <property type="evidence" value="ECO:0007669"/>
    <property type="project" value="UniProtKB-SubCell"/>
</dbReference>
<evidence type="ECO:0000256" key="7">
    <source>
        <dbReference type="ARBA" id="ARBA00047186"/>
    </source>
</evidence>
<dbReference type="EMBL" id="CAVLGL010000001">
    <property type="protein sequence ID" value="CAK1578003.1"/>
    <property type="molecule type" value="Genomic_DNA"/>
</dbReference>
<keyword evidence="9" id="KW-0521">NADP</keyword>
<feature type="transmembrane region" description="Helical" evidence="9">
    <location>
        <begin position="147"/>
        <end position="166"/>
    </location>
</feature>
<keyword evidence="9" id="KW-0256">Endoplasmic reticulum</keyword>
<keyword evidence="4 9" id="KW-1133">Transmembrane helix</keyword>
<dbReference type="GO" id="GO:0003865">
    <property type="term" value="F:3-oxo-5-alpha-steroid 4-dehydrogenase activity"/>
    <property type="evidence" value="ECO:0007669"/>
    <property type="project" value="TreeGrafter"/>
</dbReference>
<feature type="transmembrane region" description="Helical" evidence="9">
    <location>
        <begin position="6"/>
        <end position="26"/>
    </location>
</feature>
<dbReference type="PROSITE" id="PS50244">
    <property type="entry name" value="S5A_REDUCTASE"/>
    <property type="match status" value="1"/>
</dbReference>
<dbReference type="EC" id="1.3.1.94" evidence="2 9"/>
<evidence type="ECO:0000256" key="6">
    <source>
        <dbReference type="ARBA" id="ARBA00046320"/>
    </source>
</evidence>
<comment type="function">
    <text evidence="9">Plays a key role in early steps of protein N-linked glycosylation by being involved in the conversion of polyprenol into dolichol. Acts as a polyprenal reductase that mediates the reduction of polyprenal into dolichal in a NADP-dependent mechanism. Dolichols are required for the synthesis of dolichol-linked monosaccharides and the oligosaccharide precursor used for N-glycosylation.</text>
</comment>
<accession>A0AAV1K4V8</accession>
<dbReference type="GO" id="GO:0016095">
    <property type="term" value="P:polyprenol catabolic process"/>
    <property type="evidence" value="ECO:0007669"/>
    <property type="project" value="UniProtKB-UniRule"/>
</dbReference>
<organism evidence="11 12">
    <name type="scientific">Parnassius mnemosyne</name>
    <name type="common">clouded apollo</name>
    <dbReference type="NCBI Taxonomy" id="213953"/>
    <lineage>
        <taxon>Eukaryota</taxon>
        <taxon>Metazoa</taxon>
        <taxon>Ecdysozoa</taxon>
        <taxon>Arthropoda</taxon>
        <taxon>Hexapoda</taxon>
        <taxon>Insecta</taxon>
        <taxon>Pterygota</taxon>
        <taxon>Neoptera</taxon>
        <taxon>Endopterygota</taxon>
        <taxon>Lepidoptera</taxon>
        <taxon>Glossata</taxon>
        <taxon>Ditrysia</taxon>
        <taxon>Papilionoidea</taxon>
        <taxon>Papilionidae</taxon>
        <taxon>Parnassiinae</taxon>
        <taxon>Parnassini</taxon>
        <taxon>Parnassius</taxon>
        <taxon>Driopa</taxon>
    </lineage>
</organism>
<evidence type="ECO:0000256" key="3">
    <source>
        <dbReference type="ARBA" id="ARBA00022692"/>
    </source>
</evidence>
<evidence type="ECO:0000256" key="1">
    <source>
        <dbReference type="ARBA" id="ARBA00004127"/>
    </source>
</evidence>
<comment type="subcellular location">
    <subcellularLocation>
        <location evidence="1">Endomembrane system</location>
        <topology evidence="1">Multi-pass membrane protein</topology>
    </subcellularLocation>
    <subcellularLocation>
        <location evidence="9">Endoplasmic reticulum membrane</location>
    </subcellularLocation>
</comment>
<name>A0AAV1K4V8_9NEOP</name>
<evidence type="ECO:0000259" key="10">
    <source>
        <dbReference type="Pfam" id="PF02544"/>
    </source>
</evidence>
<comment type="catalytic activity">
    <reaction evidence="8 9">
        <text>a di-trans,poly-cis-dolichal + NADP(+) = a di-trans,poly-cis-polyprenal + NADPH + H(+)</text>
        <dbReference type="Rhea" id="RHEA:80727"/>
        <dbReference type="Rhea" id="RHEA-COMP:19536"/>
        <dbReference type="Rhea" id="RHEA-COMP:19537"/>
        <dbReference type="ChEBI" id="CHEBI:15378"/>
        <dbReference type="ChEBI" id="CHEBI:57783"/>
        <dbReference type="ChEBI" id="CHEBI:58349"/>
        <dbReference type="ChEBI" id="CHEBI:231623"/>
        <dbReference type="ChEBI" id="CHEBI:231637"/>
        <dbReference type="EC" id="1.3.1.94"/>
    </reaction>
    <physiologicalReaction direction="right-to-left" evidence="8 9">
        <dbReference type="Rhea" id="RHEA:80729"/>
    </physiologicalReaction>
</comment>
<dbReference type="GO" id="GO:0160198">
    <property type="term" value="F:polyprenal reductase activity"/>
    <property type="evidence" value="ECO:0007669"/>
    <property type="project" value="UniProtKB-EC"/>
</dbReference>
<keyword evidence="9" id="KW-0560">Oxidoreductase</keyword>
<feature type="transmembrane region" description="Helical" evidence="9">
    <location>
        <begin position="186"/>
        <end position="203"/>
    </location>
</feature>
<feature type="domain" description="3-oxo-5-alpha-steroid 4-dehydrogenase C-terminal" evidence="10">
    <location>
        <begin position="194"/>
        <end position="304"/>
    </location>
</feature>
<dbReference type="PANTHER" id="PTHR14624">
    <property type="entry name" value="DFG10 PROTEIN"/>
    <property type="match status" value="1"/>
</dbReference>
<gene>
    <name evidence="11" type="ORF">PARMNEM_LOCUS152</name>
</gene>
<evidence type="ECO:0000256" key="8">
    <source>
        <dbReference type="ARBA" id="ARBA00049427"/>
    </source>
</evidence>
<dbReference type="InterPro" id="IPR039698">
    <property type="entry name" value="Dfg10/SRD5A3"/>
</dbReference>
<comment type="caution">
    <text evidence="11">The sequence shown here is derived from an EMBL/GenBank/DDBJ whole genome shotgun (WGS) entry which is preliminary data.</text>
</comment>
<dbReference type="InterPro" id="IPR001104">
    <property type="entry name" value="3-oxo-5_a-steroid_4-DH_C"/>
</dbReference>
<dbReference type="AlphaFoldDB" id="A0AAV1K4V8"/>
<dbReference type="Pfam" id="PF02544">
    <property type="entry name" value="Steroid_dh"/>
    <property type="match status" value="1"/>
</dbReference>
<evidence type="ECO:0000313" key="12">
    <source>
        <dbReference type="Proteomes" id="UP001314205"/>
    </source>
</evidence>
<dbReference type="GO" id="GO:0006488">
    <property type="term" value="P:dolichol-linked oligosaccharide biosynthetic process"/>
    <property type="evidence" value="ECO:0007669"/>
    <property type="project" value="UniProtKB-UniRule"/>
</dbReference>
<evidence type="ECO:0000256" key="2">
    <source>
        <dbReference type="ARBA" id="ARBA00012522"/>
    </source>
</evidence>
<evidence type="ECO:0000313" key="11">
    <source>
        <dbReference type="EMBL" id="CAK1578003.1"/>
    </source>
</evidence>
<evidence type="ECO:0000256" key="5">
    <source>
        <dbReference type="ARBA" id="ARBA00023136"/>
    </source>
</evidence>
<keyword evidence="3 9" id="KW-0812">Transmembrane</keyword>
<sequence length="305" mass="35301">MLNILDLIFLSLAFMVTFTGFLINNFEKHVPVFVIKSYRYGSFAYQGSGANYLQMIEIPKAFYRHFYFFSSVFSTATLAYMVLVYYLNFNVNSYIVFVLRILLEQDESAVSASAAIITMSLLTLQCVRRCYETYCLQVFAKSSKMNLSHYLVGMVHYFACVIAAVGQAPLFCGNQNRDEVVWTDKRTSILAVPCILIFLYVCYEQYQTNVIFANLRRDKKTGEVVTEEHRIPHGRLFELVSSPHRLCEIILYTVLIILIPTKTFFCIYLWVLSNQIQTAIQAHEWYKKSFKGYPTNRFAIIPALL</sequence>
<keyword evidence="12" id="KW-1185">Reference proteome</keyword>